<evidence type="ECO:0000256" key="2">
    <source>
        <dbReference type="ARBA" id="ARBA00022692"/>
    </source>
</evidence>
<reference evidence="9" key="3">
    <citation type="submission" date="2015-06" db="UniProtKB">
        <authorList>
            <consortium name="EnsemblMetazoa"/>
        </authorList>
    </citation>
    <scope>IDENTIFICATION</scope>
</reference>
<keyword evidence="2 5" id="KW-0812">Transmembrane</keyword>
<dbReference type="GO" id="GO:0016020">
    <property type="term" value="C:membrane"/>
    <property type="evidence" value="ECO:0007669"/>
    <property type="project" value="UniProtKB-SubCell"/>
</dbReference>
<evidence type="ECO:0000313" key="9">
    <source>
        <dbReference type="EnsemblMetazoa" id="HelroP176991"/>
    </source>
</evidence>
<accession>T1FB37</accession>
<dbReference type="EMBL" id="AMQM01005893">
    <property type="status" value="NOT_ANNOTATED_CDS"/>
    <property type="molecule type" value="Genomic_DNA"/>
</dbReference>
<gene>
    <name evidence="9" type="primary">20206036</name>
    <name evidence="8" type="ORF">HELRODRAFT_176991</name>
</gene>
<sequence length="289" mass="33565">MKEIDERRKRRKRPIILPLRKPEKEIYGEEGGDLSDKELKGRKPMMIFICVLYYLSLQVFLMDYLVLISVESFQRNLVTIKIISFALSIEVEGESFLAEMYRTLVESFAAVKSDKNILASCTTKVFEFNLRDLLRVSLIYAFLLASVYFRPYIFRIRLKVCDAFYPKRRIMRAIWLYNNILRKRIPMMKSDFDRVADSAGRLSKKISMIDKLAARFALVDDCLQCIGYESLYCLMCGTSGLPHDPGFFKCSSYGCQGLYCEACFLEANKICALCHRLISFDDEDVSEEK</sequence>
<dbReference type="InterPro" id="IPR012858">
    <property type="entry name" value="DC_STAMP-like"/>
</dbReference>
<dbReference type="PANTHER" id="PTHR21041">
    <property type="entry name" value="DENDRITIC CELL-SPECIFIC TRANSMEMBRANE PROTEIN"/>
    <property type="match status" value="1"/>
</dbReference>
<dbReference type="OrthoDB" id="6598372at2759"/>
<evidence type="ECO:0000256" key="4">
    <source>
        <dbReference type="ARBA" id="ARBA00023136"/>
    </source>
</evidence>
<dbReference type="InterPro" id="IPR051856">
    <property type="entry name" value="CSR-E3_Ligase_Protein"/>
</dbReference>
<dbReference type="HOGENOM" id="CLU_078897_0_0_1"/>
<dbReference type="RefSeq" id="XP_009023457.1">
    <property type="nucleotide sequence ID" value="XM_009025209.1"/>
</dbReference>
<dbReference type="EnsemblMetazoa" id="HelroT176991">
    <property type="protein sequence ID" value="HelroP176991"/>
    <property type="gene ID" value="HelroG176991"/>
</dbReference>
<reference evidence="8 10" key="2">
    <citation type="journal article" date="2013" name="Nature">
        <title>Insights into bilaterian evolution from three spiralian genomes.</title>
        <authorList>
            <person name="Simakov O."/>
            <person name="Marletaz F."/>
            <person name="Cho S.J."/>
            <person name="Edsinger-Gonzales E."/>
            <person name="Havlak P."/>
            <person name="Hellsten U."/>
            <person name="Kuo D.H."/>
            <person name="Larsson T."/>
            <person name="Lv J."/>
            <person name="Arendt D."/>
            <person name="Savage R."/>
            <person name="Osoegawa K."/>
            <person name="de Jong P."/>
            <person name="Grimwood J."/>
            <person name="Chapman J.A."/>
            <person name="Shapiro H."/>
            <person name="Aerts A."/>
            <person name="Otillar R.P."/>
            <person name="Terry A.Y."/>
            <person name="Boore J.L."/>
            <person name="Grigoriev I.V."/>
            <person name="Lindberg D.R."/>
            <person name="Seaver E.C."/>
            <person name="Weisblat D.A."/>
            <person name="Putnam N.H."/>
            <person name="Rokhsar D.S."/>
        </authorList>
    </citation>
    <scope>NUCLEOTIDE SEQUENCE</scope>
</reference>
<dbReference type="OMA" id="RSTCIRC"/>
<keyword evidence="10" id="KW-1185">Reference proteome</keyword>
<organism evidence="9 10">
    <name type="scientific">Helobdella robusta</name>
    <name type="common">Californian leech</name>
    <dbReference type="NCBI Taxonomy" id="6412"/>
    <lineage>
        <taxon>Eukaryota</taxon>
        <taxon>Metazoa</taxon>
        <taxon>Spiralia</taxon>
        <taxon>Lophotrochozoa</taxon>
        <taxon>Annelida</taxon>
        <taxon>Clitellata</taxon>
        <taxon>Hirudinea</taxon>
        <taxon>Rhynchobdellida</taxon>
        <taxon>Glossiphoniidae</taxon>
        <taxon>Helobdella</taxon>
    </lineage>
</organism>
<feature type="domain" description="Dendritic cell-specific transmembrane protein-like" evidence="6">
    <location>
        <begin position="2"/>
        <end position="177"/>
    </location>
</feature>
<dbReference type="AlphaFoldDB" id="T1FB37"/>
<dbReference type="eggNOG" id="KOG3726">
    <property type="taxonomic scope" value="Eukaryota"/>
</dbReference>
<keyword evidence="4 5" id="KW-0472">Membrane</keyword>
<dbReference type="CTD" id="20206036"/>
<feature type="domain" description="E3 ubiquitin-protein ligase DCST1-like C-terminal" evidence="7">
    <location>
        <begin position="232"/>
        <end position="276"/>
    </location>
</feature>
<feature type="transmembrane region" description="Helical" evidence="5">
    <location>
        <begin position="45"/>
        <end position="67"/>
    </location>
</feature>
<dbReference type="PANTHER" id="PTHR21041:SF9">
    <property type="entry name" value="DENDRITIC CELL-SPECIFIC TRANSMEMBRANE PROTEIN-LIKE DOMAIN-CONTAINING PROTEIN"/>
    <property type="match status" value="1"/>
</dbReference>
<evidence type="ECO:0000256" key="5">
    <source>
        <dbReference type="SAM" id="Phobius"/>
    </source>
</evidence>
<dbReference type="Pfam" id="PF26037">
    <property type="entry name" value="zf-RING_DCST1_C"/>
    <property type="match status" value="1"/>
</dbReference>
<dbReference type="Proteomes" id="UP000015101">
    <property type="component" value="Unassembled WGS sequence"/>
</dbReference>
<reference evidence="10" key="1">
    <citation type="submission" date="2012-12" db="EMBL/GenBank/DDBJ databases">
        <authorList>
            <person name="Hellsten U."/>
            <person name="Grimwood J."/>
            <person name="Chapman J.A."/>
            <person name="Shapiro H."/>
            <person name="Aerts A."/>
            <person name="Otillar R.P."/>
            <person name="Terry A.Y."/>
            <person name="Boore J.L."/>
            <person name="Simakov O."/>
            <person name="Marletaz F."/>
            <person name="Cho S.-J."/>
            <person name="Edsinger-Gonzales E."/>
            <person name="Havlak P."/>
            <person name="Kuo D.-H."/>
            <person name="Larsson T."/>
            <person name="Lv J."/>
            <person name="Arendt D."/>
            <person name="Savage R."/>
            <person name="Osoegawa K."/>
            <person name="de Jong P."/>
            <person name="Lindberg D.R."/>
            <person name="Seaver E.C."/>
            <person name="Weisblat D.A."/>
            <person name="Putnam N.H."/>
            <person name="Grigoriev I.V."/>
            <person name="Rokhsar D.S."/>
        </authorList>
    </citation>
    <scope>NUCLEOTIDE SEQUENCE</scope>
</reference>
<proteinExistence type="predicted"/>
<dbReference type="KEGG" id="hro:HELRODRAFT_176991"/>
<evidence type="ECO:0000313" key="8">
    <source>
        <dbReference type="EMBL" id="ESN98512.1"/>
    </source>
</evidence>
<dbReference type="InterPro" id="IPR058842">
    <property type="entry name" value="DCST1_C"/>
</dbReference>
<dbReference type="GeneID" id="20206036"/>
<evidence type="ECO:0000259" key="6">
    <source>
        <dbReference type="Pfam" id="PF07782"/>
    </source>
</evidence>
<dbReference type="STRING" id="6412.T1FB37"/>
<evidence type="ECO:0000256" key="3">
    <source>
        <dbReference type="ARBA" id="ARBA00022989"/>
    </source>
</evidence>
<keyword evidence="3 5" id="KW-1133">Transmembrane helix</keyword>
<comment type="subcellular location">
    <subcellularLocation>
        <location evidence="1">Membrane</location>
        <topology evidence="1">Multi-pass membrane protein</topology>
    </subcellularLocation>
</comment>
<protein>
    <submittedName>
        <fullName evidence="8 9">Uncharacterized protein</fullName>
    </submittedName>
</protein>
<evidence type="ECO:0000259" key="7">
    <source>
        <dbReference type="Pfam" id="PF26037"/>
    </source>
</evidence>
<dbReference type="InParanoid" id="T1FB37"/>
<evidence type="ECO:0000256" key="1">
    <source>
        <dbReference type="ARBA" id="ARBA00004141"/>
    </source>
</evidence>
<feature type="transmembrane region" description="Helical" evidence="5">
    <location>
        <begin position="133"/>
        <end position="149"/>
    </location>
</feature>
<evidence type="ECO:0000313" key="10">
    <source>
        <dbReference type="Proteomes" id="UP000015101"/>
    </source>
</evidence>
<dbReference type="Pfam" id="PF07782">
    <property type="entry name" value="DC_STAMP"/>
    <property type="match status" value="1"/>
</dbReference>
<name>T1FB37_HELRO</name>
<dbReference type="EMBL" id="KB097144">
    <property type="protein sequence ID" value="ESN98512.1"/>
    <property type="molecule type" value="Genomic_DNA"/>
</dbReference>